<comment type="caution">
    <text evidence="1">The sequence shown here is derived from an EMBL/GenBank/DDBJ whole genome shotgun (WGS) entry which is preliminary data.</text>
</comment>
<dbReference type="GO" id="GO:0050660">
    <property type="term" value="F:flavin adenine dinucleotide binding"/>
    <property type="evidence" value="ECO:0007669"/>
    <property type="project" value="InterPro"/>
</dbReference>
<dbReference type="AlphaFoldDB" id="A0A7J6DS10"/>
<organism evidence="1 2">
    <name type="scientific">Cannabis sativa</name>
    <name type="common">Hemp</name>
    <name type="synonym">Marijuana</name>
    <dbReference type="NCBI Taxonomy" id="3483"/>
    <lineage>
        <taxon>Eukaryota</taxon>
        <taxon>Viridiplantae</taxon>
        <taxon>Streptophyta</taxon>
        <taxon>Embryophyta</taxon>
        <taxon>Tracheophyta</taxon>
        <taxon>Spermatophyta</taxon>
        <taxon>Magnoliopsida</taxon>
        <taxon>eudicotyledons</taxon>
        <taxon>Gunneridae</taxon>
        <taxon>Pentapetalae</taxon>
        <taxon>rosids</taxon>
        <taxon>fabids</taxon>
        <taxon>Rosales</taxon>
        <taxon>Cannabaceae</taxon>
        <taxon>Cannabis</taxon>
    </lineage>
</organism>
<evidence type="ECO:0000313" key="2">
    <source>
        <dbReference type="Proteomes" id="UP000525078"/>
    </source>
</evidence>
<dbReference type="Gene3D" id="3.30.465.10">
    <property type="match status" value="1"/>
</dbReference>
<dbReference type="SUPFAM" id="SSF56176">
    <property type="entry name" value="FAD-binding/transporter-associated domain-like"/>
    <property type="match status" value="1"/>
</dbReference>
<sequence length="151" mass="17159">MMGKDLFWAIRGGGGGSFGIILWWKIKLVPVPETVTFFRVGKTLEQGATKLEESPSMVWTPLGGMMSRISESKIPYPHRKGILFMIQYLTAWGDGDKDPERHIDWIREVYEYMTPYVFNSQDKLMSIIEILIWGLTRTTCASIGQLLIIGA</sequence>
<dbReference type="InterPro" id="IPR036318">
    <property type="entry name" value="FAD-bd_PCMH-like_sf"/>
</dbReference>
<reference evidence="1 2" key="1">
    <citation type="journal article" date="2020" name="bioRxiv">
        <title>Sequence and annotation of 42 cannabis genomes reveals extensive copy number variation in cannabinoid synthesis and pathogen resistance genes.</title>
        <authorList>
            <person name="Mckernan K.J."/>
            <person name="Helbert Y."/>
            <person name="Kane L.T."/>
            <person name="Ebling H."/>
            <person name="Zhang L."/>
            <person name="Liu B."/>
            <person name="Eaton Z."/>
            <person name="Mclaughlin S."/>
            <person name="Kingan S."/>
            <person name="Baybayan P."/>
            <person name="Concepcion G."/>
            <person name="Jordan M."/>
            <person name="Riva A."/>
            <person name="Barbazuk W."/>
            <person name="Harkins T."/>
        </authorList>
    </citation>
    <scope>NUCLEOTIDE SEQUENCE [LARGE SCALE GENOMIC DNA]</scope>
    <source>
        <strain evidence="2">cv. Jamaican Lion 4</strain>
        <tissue evidence="1">Leaf</tissue>
    </source>
</reference>
<gene>
    <name evidence="1" type="ORF">F8388_025150</name>
</gene>
<dbReference type="Gene3D" id="3.40.462.20">
    <property type="match status" value="1"/>
</dbReference>
<accession>A0A7J6DS10</accession>
<dbReference type="Proteomes" id="UP000525078">
    <property type="component" value="Unassembled WGS sequence"/>
</dbReference>
<protein>
    <submittedName>
        <fullName evidence="1">Uncharacterized protein</fullName>
    </submittedName>
</protein>
<evidence type="ECO:0000313" key="1">
    <source>
        <dbReference type="EMBL" id="KAF4348865.1"/>
    </source>
</evidence>
<proteinExistence type="predicted"/>
<dbReference type="PANTHER" id="PTHR32448">
    <property type="entry name" value="OS08G0158400 PROTEIN"/>
    <property type="match status" value="1"/>
</dbReference>
<dbReference type="InterPro" id="IPR016169">
    <property type="entry name" value="FAD-bd_PCMH_sub2"/>
</dbReference>
<name>A0A7J6DS10_CANSA</name>
<dbReference type="EMBL" id="JAATIP010000421">
    <property type="protein sequence ID" value="KAF4348865.1"/>
    <property type="molecule type" value="Genomic_DNA"/>
</dbReference>